<protein>
    <recommendedName>
        <fullName evidence="6">Ribosomal RNA small subunit methyltransferase G</fullName>
        <ecNumber evidence="6">2.1.1.-</ecNumber>
    </recommendedName>
    <alternativeName>
        <fullName evidence="6">16S rRNA 7-methylguanosine methyltransferase</fullName>
        <shortName evidence="6">16S rRNA m7G methyltransferase</shortName>
    </alternativeName>
</protein>
<proteinExistence type="inferred from homology"/>
<comment type="caution">
    <text evidence="6">Lacks conserved residue(s) required for the propagation of feature annotation.</text>
</comment>
<dbReference type="HAMAP" id="MF_00074">
    <property type="entry name" value="16SrRNA_methyltr_G"/>
    <property type="match status" value="1"/>
</dbReference>
<dbReference type="EMBL" id="BSDC01000003">
    <property type="protein sequence ID" value="GLH67935.1"/>
    <property type="molecule type" value="Genomic_DNA"/>
</dbReference>
<feature type="binding site" evidence="6">
    <location>
        <begin position="99"/>
        <end position="101"/>
    </location>
    <ligand>
        <name>S-adenosyl-L-methionine</name>
        <dbReference type="ChEBI" id="CHEBI:59789"/>
    </ligand>
</feature>
<keyword evidence="3 6" id="KW-0489">Methyltransferase</keyword>
<comment type="similarity">
    <text evidence="6">Belongs to the methyltransferase superfamily. RNA methyltransferase RsmG family.</text>
</comment>
<evidence type="ECO:0000256" key="1">
    <source>
        <dbReference type="ARBA" id="ARBA00022490"/>
    </source>
</evidence>
<dbReference type="Pfam" id="PF02527">
    <property type="entry name" value="GidB"/>
    <property type="match status" value="1"/>
</dbReference>
<keyword evidence="2 6" id="KW-0698">rRNA processing</keyword>
<gene>
    <name evidence="6 7" type="primary">rsmG</name>
    <name evidence="7" type="ORF">GETHED_22990</name>
</gene>
<keyword evidence="5 6" id="KW-0949">S-adenosyl-L-methionine</keyword>
<comment type="function">
    <text evidence="6">Specifically methylates the N7 position of a guanine in 16S rRNA.</text>
</comment>
<dbReference type="Proteomes" id="UP001165044">
    <property type="component" value="Unassembled WGS sequence"/>
</dbReference>
<keyword evidence="8" id="KW-1185">Reference proteome</keyword>
<keyword evidence="1 6" id="KW-0963">Cytoplasm</keyword>
<evidence type="ECO:0000256" key="2">
    <source>
        <dbReference type="ARBA" id="ARBA00022552"/>
    </source>
</evidence>
<feature type="binding site" evidence="6">
    <location>
        <position position="141"/>
    </location>
    <ligand>
        <name>S-adenosyl-L-methionine</name>
        <dbReference type="ChEBI" id="CHEBI:59789"/>
    </ligand>
</feature>
<dbReference type="PANTHER" id="PTHR31760:SF0">
    <property type="entry name" value="S-ADENOSYL-L-METHIONINE-DEPENDENT METHYLTRANSFERASES SUPERFAMILY PROTEIN"/>
    <property type="match status" value="1"/>
</dbReference>
<dbReference type="EC" id="2.1.1.-" evidence="6"/>
<dbReference type="PIRSF" id="PIRSF003078">
    <property type="entry name" value="GidB"/>
    <property type="match status" value="1"/>
</dbReference>
<dbReference type="InterPro" id="IPR003682">
    <property type="entry name" value="rRNA_ssu_MeTfrase_G"/>
</dbReference>
<sequence>MCEEDPWHPGGMEPRLPSPLSAPLRRYLVLLDRWNRTHALTSLPQAERWEELILDAAALLPFLEPLAPGSRVADLGTGMGCPAVVLALARPDLEVLAVDASAKKLAFVRQAALELPVPNLKAVQGRLEDLAPLGADLGTAKALGSLEQLMGWWSRHGKADAPFLALKGPDWSREPLPSGWEATPHPYTLPTRGQRVVVELGRPKN</sequence>
<keyword evidence="4 6" id="KW-0808">Transferase</keyword>
<evidence type="ECO:0000256" key="5">
    <source>
        <dbReference type="ARBA" id="ARBA00022691"/>
    </source>
</evidence>
<comment type="caution">
    <text evidence="7">The sequence shown here is derived from an EMBL/GenBank/DDBJ whole genome shotgun (WGS) entry which is preliminary data.</text>
</comment>
<dbReference type="GO" id="GO:0032259">
    <property type="term" value="P:methylation"/>
    <property type="evidence" value="ECO:0007669"/>
    <property type="project" value="UniProtKB-KW"/>
</dbReference>
<dbReference type="PANTHER" id="PTHR31760">
    <property type="entry name" value="S-ADENOSYL-L-METHIONINE-DEPENDENT METHYLTRANSFERASES SUPERFAMILY PROTEIN"/>
    <property type="match status" value="1"/>
</dbReference>
<reference evidence="7" key="1">
    <citation type="journal article" date="2023" name="Antonie Van Leeuwenhoek">
        <title>Mesoterricola silvestris gen. nov., sp. nov., Mesoterricola sediminis sp. nov., Geothrix oryzae sp. nov., Geothrix edaphica sp. nov., Geothrix rubra sp. nov., and Geothrix limicola sp. nov., six novel members of Acidobacteriota isolated from soils.</title>
        <authorList>
            <person name="Itoh H."/>
            <person name="Sugisawa Y."/>
            <person name="Mise K."/>
            <person name="Xu Z."/>
            <person name="Kuniyasu M."/>
            <person name="Ushijima N."/>
            <person name="Kawano K."/>
            <person name="Kobayashi E."/>
            <person name="Shiratori Y."/>
            <person name="Masuda Y."/>
            <person name="Senoo K."/>
        </authorList>
    </citation>
    <scope>NUCLEOTIDE SEQUENCE</scope>
    <source>
        <strain evidence="7">Red802</strain>
    </source>
</reference>
<dbReference type="SUPFAM" id="SSF53335">
    <property type="entry name" value="S-adenosyl-L-methionine-dependent methyltransferases"/>
    <property type="match status" value="1"/>
</dbReference>
<dbReference type="GO" id="GO:0008168">
    <property type="term" value="F:methyltransferase activity"/>
    <property type="evidence" value="ECO:0007669"/>
    <property type="project" value="UniProtKB-KW"/>
</dbReference>
<evidence type="ECO:0000313" key="8">
    <source>
        <dbReference type="Proteomes" id="UP001165044"/>
    </source>
</evidence>
<feature type="binding site" evidence="6">
    <location>
        <position position="76"/>
    </location>
    <ligand>
        <name>S-adenosyl-L-methionine</name>
        <dbReference type="ChEBI" id="CHEBI:59789"/>
    </ligand>
</feature>
<evidence type="ECO:0000256" key="6">
    <source>
        <dbReference type="HAMAP-Rule" id="MF_00074"/>
    </source>
</evidence>
<dbReference type="InterPro" id="IPR029063">
    <property type="entry name" value="SAM-dependent_MTases_sf"/>
</dbReference>
<evidence type="ECO:0000256" key="3">
    <source>
        <dbReference type="ARBA" id="ARBA00022603"/>
    </source>
</evidence>
<evidence type="ECO:0000256" key="4">
    <source>
        <dbReference type="ARBA" id="ARBA00022679"/>
    </source>
</evidence>
<name>A0ABQ5Q0M4_9BACT</name>
<accession>A0ABQ5Q0M4</accession>
<organism evidence="7 8">
    <name type="scientific">Geothrix edaphica</name>
    <dbReference type="NCBI Taxonomy" id="2927976"/>
    <lineage>
        <taxon>Bacteria</taxon>
        <taxon>Pseudomonadati</taxon>
        <taxon>Acidobacteriota</taxon>
        <taxon>Holophagae</taxon>
        <taxon>Holophagales</taxon>
        <taxon>Holophagaceae</taxon>
        <taxon>Geothrix</taxon>
    </lineage>
</organism>
<dbReference type="CDD" id="cd02440">
    <property type="entry name" value="AdoMet_MTases"/>
    <property type="match status" value="1"/>
</dbReference>
<dbReference type="Gene3D" id="3.40.50.150">
    <property type="entry name" value="Vaccinia Virus protein VP39"/>
    <property type="match status" value="1"/>
</dbReference>
<feature type="binding site" evidence="6">
    <location>
        <begin position="127"/>
        <end position="128"/>
    </location>
    <ligand>
        <name>S-adenosyl-L-methionine</name>
        <dbReference type="ChEBI" id="CHEBI:59789"/>
    </ligand>
</feature>
<comment type="subcellular location">
    <subcellularLocation>
        <location evidence="6">Cytoplasm</location>
    </subcellularLocation>
</comment>
<evidence type="ECO:0000313" key="7">
    <source>
        <dbReference type="EMBL" id="GLH67935.1"/>
    </source>
</evidence>